<organism evidence="1 2">
    <name type="scientific">Deinococcus cavernae</name>
    <dbReference type="NCBI Taxonomy" id="2320857"/>
    <lineage>
        <taxon>Bacteria</taxon>
        <taxon>Thermotogati</taxon>
        <taxon>Deinococcota</taxon>
        <taxon>Deinococci</taxon>
        <taxon>Deinococcales</taxon>
        <taxon>Deinococcaceae</taxon>
        <taxon>Deinococcus</taxon>
    </lineage>
</organism>
<dbReference type="RefSeq" id="WP_119765067.1">
    <property type="nucleotide sequence ID" value="NZ_QYUJ01000014.1"/>
</dbReference>
<proteinExistence type="predicted"/>
<dbReference type="Proteomes" id="UP000286287">
    <property type="component" value="Unassembled WGS sequence"/>
</dbReference>
<dbReference type="EMBL" id="QYUJ01000014">
    <property type="protein sequence ID" value="RJF72685.1"/>
    <property type="molecule type" value="Genomic_DNA"/>
</dbReference>
<evidence type="ECO:0000313" key="1">
    <source>
        <dbReference type="EMBL" id="RJF72685.1"/>
    </source>
</evidence>
<comment type="caution">
    <text evidence="1">The sequence shown here is derived from an EMBL/GenBank/DDBJ whole genome shotgun (WGS) entry which is preliminary data.</text>
</comment>
<dbReference type="OrthoDB" id="7185309at2"/>
<reference evidence="1 2" key="1">
    <citation type="submission" date="2018-09" db="EMBL/GenBank/DDBJ databases">
        <authorList>
            <person name="Zhu H."/>
        </authorList>
    </citation>
    <scope>NUCLEOTIDE SEQUENCE [LARGE SCALE GENOMIC DNA]</scope>
    <source>
        <strain evidence="1 2">K2S05-167</strain>
    </source>
</reference>
<keyword evidence="2" id="KW-1185">Reference proteome</keyword>
<evidence type="ECO:0000313" key="2">
    <source>
        <dbReference type="Proteomes" id="UP000286287"/>
    </source>
</evidence>
<dbReference type="AlphaFoldDB" id="A0A418V987"/>
<sequence length="190" mass="20329">MTPTPIPALVESPLGQTLSFTAQVDNWSGKTAEARLDEKRIGTLDASGKLSVSTDSVPRYLYGAQTALLPLPPTADQAPKCSLDQVTVSDPQAQVGRVDQRLLREEKIGGQLQPLLSPPLPVPAVERVNDGQNTQTETVTALIYADRDVLVRGQRTCRRTCGPGSHTAHLTSRRPPLTCSCGRGGMTCNS</sequence>
<accession>A0A418V987</accession>
<name>A0A418V987_9DEIO</name>
<gene>
    <name evidence="1" type="ORF">D3875_15180</name>
</gene>
<protein>
    <submittedName>
        <fullName evidence="1">Uncharacterized protein</fullName>
    </submittedName>
</protein>